<dbReference type="EMBL" id="JAIFTH010000030">
    <property type="protein sequence ID" value="KAG9511117.1"/>
    <property type="molecule type" value="Genomic_DNA"/>
</dbReference>
<evidence type="ECO:0000256" key="3">
    <source>
        <dbReference type="ARBA" id="ARBA00022777"/>
    </source>
</evidence>
<evidence type="ECO:0000256" key="4">
    <source>
        <dbReference type="RuleBase" id="RU363090"/>
    </source>
</evidence>
<keyword evidence="7" id="KW-1185">Reference proteome</keyword>
<evidence type="ECO:0000256" key="2">
    <source>
        <dbReference type="ARBA" id="ARBA00022679"/>
    </source>
</evidence>
<keyword evidence="3 4" id="KW-0418">Kinase</keyword>
<name>A0ABQ7SCI5_9ACAR</name>
<comment type="caution">
    <text evidence="6">The sequence shown here is derived from an EMBL/GenBank/DDBJ whole genome shotgun (WGS) entry which is preliminary data.</text>
</comment>
<feature type="region of interest" description="Disordered" evidence="5">
    <location>
        <begin position="642"/>
        <end position="688"/>
    </location>
</feature>
<organism evidence="6 7">
    <name type="scientific">Fragariocoptes setiger</name>
    <dbReference type="NCBI Taxonomy" id="1670756"/>
    <lineage>
        <taxon>Eukaryota</taxon>
        <taxon>Metazoa</taxon>
        <taxon>Ecdysozoa</taxon>
        <taxon>Arthropoda</taxon>
        <taxon>Chelicerata</taxon>
        <taxon>Arachnida</taxon>
        <taxon>Acari</taxon>
        <taxon>Acariformes</taxon>
        <taxon>Trombidiformes</taxon>
        <taxon>Prostigmata</taxon>
        <taxon>Eupodina</taxon>
        <taxon>Eriophyoidea</taxon>
        <taxon>Phytoptidae</taxon>
        <taxon>Fragariocoptes</taxon>
    </lineage>
</organism>
<dbReference type="Proteomes" id="UP000825002">
    <property type="component" value="Unassembled WGS sequence"/>
</dbReference>
<reference evidence="6 7" key="1">
    <citation type="submission" date="2020-10" db="EMBL/GenBank/DDBJ databases">
        <authorList>
            <person name="Klimov P.B."/>
            <person name="Dyachkov S.M."/>
            <person name="Chetverikov P.E."/>
        </authorList>
    </citation>
    <scope>NUCLEOTIDE SEQUENCE [LARGE SCALE GENOMIC DNA]</scope>
    <source>
        <strain evidence="6">BMOC 18-1129-001#AD2665</strain>
        <tissue evidence="6">Entire mites</tissue>
    </source>
</reference>
<dbReference type="Gene3D" id="3.30.470.160">
    <property type="entry name" value="Inositol polyphosphate kinase"/>
    <property type="match status" value="1"/>
</dbReference>
<accession>A0ABQ7SCI5</accession>
<dbReference type="GO" id="GO:0016301">
    <property type="term" value="F:kinase activity"/>
    <property type="evidence" value="ECO:0007669"/>
    <property type="project" value="UniProtKB-KW"/>
</dbReference>
<feature type="compositionally biased region" description="Low complexity" evidence="5">
    <location>
        <begin position="651"/>
        <end position="688"/>
    </location>
</feature>
<dbReference type="InterPro" id="IPR038286">
    <property type="entry name" value="IPK_sf"/>
</dbReference>
<evidence type="ECO:0000256" key="5">
    <source>
        <dbReference type="SAM" id="MobiDB-lite"/>
    </source>
</evidence>
<proteinExistence type="inferred from homology"/>
<evidence type="ECO:0000313" key="7">
    <source>
        <dbReference type="Proteomes" id="UP000825002"/>
    </source>
</evidence>
<keyword evidence="2 4" id="KW-0808">Transferase</keyword>
<protein>
    <recommendedName>
        <fullName evidence="4">Kinase</fullName>
        <ecNumber evidence="4">2.7.-.-</ecNumber>
    </recommendedName>
</protein>
<dbReference type="Pfam" id="PF03770">
    <property type="entry name" value="IPK"/>
    <property type="match status" value="1"/>
</dbReference>
<feature type="non-terminal residue" evidence="6">
    <location>
        <position position="728"/>
    </location>
</feature>
<feature type="compositionally biased region" description="Basic residues" evidence="5">
    <location>
        <begin position="369"/>
        <end position="392"/>
    </location>
</feature>
<dbReference type="PANTHER" id="PTHR12400:SF21">
    <property type="entry name" value="KINASE"/>
    <property type="match status" value="1"/>
</dbReference>
<comment type="similarity">
    <text evidence="1 4">Belongs to the inositol phosphokinase (IPK) family.</text>
</comment>
<dbReference type="SUPFAM" id="SSF56104">
    <property type="entry name" value="SAICAR synthase-like"/>
    <property type="match status" value="1"/>
</dbReference>
<evidence type="ECO:0000313" key="6">
    <source>
        <dbReference type="EMBL" id="KAG9511117.1"/>
    </source>
</evidence>
<dbReference type="EC" id="2.7.-.-" evidence="4"/>
<evidence type="ECO:0000256" key="1">
    <source>
        <dbReference type="ARBA" id="ARBA00007374"/>
    </source>
</evidence>
<feature type="region of interest" description="Disordered" evidence="5">
    <location>
        <begin position="367"/>
        <end position="397"/>
    </location>
</feature>
<gene>
    <name evidence="6" type="primary">Ip6k1</name>
    <name evidence="6" type="ORF">GZH46_00321</name>
</gene>
<sequence>MLSIALPLYTKRNVMEDISNAVIGREAPSGNNIALHHETSSTHHHIHHTDYDAEENKNTILQPFAHQVGGHTQLLTLDQRTLCKPLIPRELLFYLNVPKELSYFVPAYKGVVQINETGPGFPQLVYQPLRSPKSPFSRYAIGSSLTLPAKSGEASHRVPFATKNQHTGCLAHDSNSCDSADSDNRYDNELRLHDLPEDSSQSLTNLNTGLPFELRTIFWDQVIAVVPVRSYHLPCILDLKMGTRQHGDDASDEKRHRQIAKCEASTSASLGVRLCGMQVYQVDLGGFLWFDKYYGRKLDEKGLKDALHQYFHNGYNLNINVIDGVVGRLESLSRAVEQSPSFRFYSTSLLIVHEGCSGKVMDRRMVPTHPHHPHMPPHHHHLSGGVKHSAHHHHEETHLLDETATLSFADYYSSHDDIADDKFLPADCPMERSHMFNEPPPVDVRLIDFAHTICDYNHRSHSSPSVLKTAIDESRQRSLSGGGMPSVSANDINVVHMSHVLGTTTKMPTIKSLSDIESLHKSGEHINSQNNDSDIVIDDTDTSHSCTTSNHANQSVKSLDCVDGTTSLAFAKGVDAATASANAALPPKKKTIATPPSETTKAASAAPTLVRSNDYEMLQAAKGQNLMFGTSAAHNISDRTSEDGMKLATDSSSQQSEQQNKNAIAASAVTPSATTTTATTITTTPTSASKLIGPDRGLLFGLSNLIRLLNELKECASNTSQQSSKQVI</sequence>
<dbReference type="PANTHER" id="PTHR12400">
    <property type="entry name" value="INOSITOL POLYPHOSPHATE KINASE"/>
    <property type="match status" value="1"/>
</dbReference>
<dbReference type="InterPro" id="IPR005522">
    <property type="entry name" value="IPK"/>
</dbReference>